<dbReference type="RefSeq" id="WP_135503357.1">
    <property type="nucleotide sequence ID" value="NZ_JACHHE010000008.1"/>
</dbReference>
<protein>
    <submittedName>
        <fullName evidence="3">Acetyl esterase/lipase</fullName>
    </submittedName>
</protein>
<feature type="domain" description="BD-FAE-like" evidence="2">
    <location>
        <begin position="79"/>
        <end position="282"/>
    </location>
</feature>
<dbReference type="GO" id="GO:0016787">
    <property type="term" value="F:hydrolase activity"/>
    <property type="evidence" value="ECO:0007669"/>
    <property type="project" value="UniProtKB-KW"/>
</dbReference>
<accession>A0A7W8CTH7</accession>
<dbReference type="EMBL" id="JACHHE010000008">
    <property type="protein sequence ID" value="MBB5181348.1"/>
    <property type="molecule type" value="Genomic_DNA"/>
</dbReference>
<dbReference type="InterPro" id="IPR029058">
    <property type="entry name" value="AB_hydrolase_fold"/>
</dbReference>
<keyword evidence="1" id="KW-0378">Hydrolase</keyword>
<dbReference type="OrthoDB" id="9815425at2"/>
<dbReference type="Pfam" id="PF20434">
    <property type="entry name" value="BD-FAE"/>
    <property type="match status" value="1"/>
</dbReference>
<dbReference type="Gene3D" id="3.40.50.1820">
    <property type="entry name" value="alpha/beta hydrolase"/>
    <property type="match status" value="1"/>
</dbReference>
<dbReference type="InterPro" id="IPR050300">
    <property type="entry name" value="GDXG_lipolytic_enzyme"/>
</dbReference>
<sequence>MARLHKNLSPHKRIISFSFIALMLAMVISELFMTSFDASASKKPISSSVYTAPPNLAAIEENVLAAENLVYSDLEDSVLDIYYPKTIDKALPVILWIHGGGYIGGTKDMRKNYGMALANAGYVVANIDYALAPKQLYPGPIIQANEALEYLQVNAAQYGGDMSRIFIGGDSAGAQISSQLAATITNPALASAVSINPAIDPGALRGTILFCGLYNMETVRATAYPRIDLFLNTYTGTERFEDFGRINELSTVGHVTAAYPPAFISAGDADLLASQSVELADTLKAKGIAVDEVFFEGSGKGLGHQYQFTLHTEEAQATFEKTLAFLSAQSEPK</sequence>
<dbReference type="PANTHER" id="PTHR48081">
    <property type="entry name" value="AB HYDROLASE SUPERFAMILY PROTEIN C4A8.06C"/>
    <property type="match status" value="1"/>
</dbReference>
<dbReference type="PANTHER" id="PTHR48081:SF6">
    <property type="entry name" value="PEPTIDASE S9 PROLYL OLIGOPEPTIDASE CATALYTIC DOMAIN-CONTAINING PROTEIN"/>
    <property type="match status" value="1"/>
</dbReference>
<proteinExistence type="predicted"/>
<dbReference type="InterPro" id="IPR049492">
    <property type="entry name" value="BD-FAE-like_dom"/>
</dbReference>
<organism evidence="3 4">
    <name type="scientific">Planococcus koreensis</name>
    <dbReference type="NCBI Taxonomy" id="112331"/>
    <lineage>
        <taxon>Bacteria</taxon>
        <taxon>Bacillati</taxon>
        <taxon>Bacillota</taxon>
        <taxon>Bacilli</taxon>
        <taxon>Bacillales</taxon>
        <taxon>Caryophanaceae</taxon>
        <taxon>Planococcus</taxon>
    </lineage>
</organism>
<keyword evidence="4" id="KW-1185">Reference proteome</keyword>
<dbReference type="AlphaFoldDB" id="A0A7W8CTH7"/>
<evidence type="ECO:0000259" key="2">
    <source>
        <dbReference type="Pfam" id="PF20434"/>
    </source>
</evidence>
<name>A0A7W8CTH7_9BACL</name>
<dbReference type="SUPFAM" id="SSF53474">
    <property type="entry name" value="alpha/beta-Hydrolases"/>
    <property type="match status" value="1"/>
</dbReference>
<evidence type="ECO:0000256" key="1">
    <source>
        <dbReference type="ARBA" id="ARBA00022801"/>
    </source>
</evidence>
<gene>
    <name evidence="3" type="ORF">HNQ44_002813</name>
</gene>
<evidence type="ECO:0000313" key="4">
    <source>
        <dbReference type="Proteomes" id="UP000525923"/>
    </source>
</evidence>
<reference evidence="3 4" key="1">
    <citation type="submission" date="2020-08" db="EMBL/GenBank/DDBJ databases">
        <title>Genomic Encyclopedia of Type Strains, Phase IV (KMG-IV): sequencing the most valuable type-strain genomes for metagenomic binning, comparative biology and taxonomic classification.</title>
        <authorList>
            <person name="Goeker M."/>
        </authorList>
    </citation>
    <scope>NUCLEOTIDE SEQUENCE [LARGE SCALE GENOMIC DNA]</scope>
    <source>
        <strain evidence="3 4">DSM 15895</strain>
    </source>
</reference>
<comment type="caution">
    <text evidence="3">The sequence shown here is derived from an EMBL/GenBank/DDBJ whole genome shotgun (WGS) entry which is preliminary data.</text>
</comment>
<dbReference type="Proteomes" id="UP000525923">
    <property type="component" value="Unassembled WGS sequence"/>
</dbReference>
<evidence type="ECO:0000313" key="3">
    <source>
        <dbReference type="EMBL" id="MBB5181348.1"/>
    </source>
</evidence>